<name>A0A6J4MPK2_9CHLR</name>
<reference evidence="2" key="1">
    <citation type="submission" date="2020-02" db="EMBL/GenBank/DDBJ databases">
        <authorList>
            <person name="Meier V. D."/>
        </authorList>
    </citation>
    <scope>NUCLEOTIDE SEQUENCE</scope>
    <source>
        <strain evidence="2">AVDCRST_MAG93</strain>
    </source>
</reference>
<dbReference type="SMART" id="SM00347">
    <property type="entry name" value="HTH_MARR"/>
    <property type="match status" value="1"/>
</dbReference>
<dbReference type="GO" id="GO:0003700">
    <property type="term" value="F:DNA-binding transcription factor activity"/>
    <property type="evidence" value="ECO:0007669"/>
    <property type="project" value="InterPro"/>
</dbReference>
<organism evidence="2">
    <name type="scientific">uncultured Chloroflexia bacterium</name>
    <dbReference type="NCBI Taxonomy" id="1672391"/>
    <lineage>
        <taxon>Bacteria</taxon>
        <taxon>Bacillati</taxon>
        <taxon>Chloroflexota</taxon>
        <taxon>Chloroflexia</taxon>
        <taxon>environmental samples</taxon>
    </lineage>
</organism>
<dbReference type="PANTHER" id="PTHR33164">
    <property type="entry name" value="TRANSCRIPTIONAL REGULATOR, MARR FAMILY"/>
    <property type="match status" value="1"/>
</dbReference>
<evidence type="ECO:0000259" key="1">
    <source>
        <dbReference type="PROSITE" id="PS50995"/>
    </source>
</evidence>
<dbReference type="SUPFAM" id="SSF46785">
    <property type="entry name" value="Winged helix' DNA-binding domain"/>
    <property type="match status" value="1"/>
</dbReference>
<dbReference type="InterPro" id="IPR036388">
    <property type="entry name" value="WH-like_DNA-bd_sf"/>
</dbReference>
<feature type="domain" description="HTH marR-type" evidence="1">
    <location>
        <begin position="6"/>
        <end position="141"/>
    </location>
</feature>
<dbReference type="EMBL" id="CADCTR010002666">
    <property type="protein sequence ID" value="CAA9365250.1"/>
    <property type="molecule type" value="Genomic_DNA"/>
</dbReference>
<accession>A0A6J4MPK2</accession>
<dbReference type="InterPro" id="IPR000835">
    <property type="entry name" value="HTH_MarR-typ"/>
</dbReference>
<dbReference type="InterPro" id="IPR039422">
    <property type="entry name" value="MarR/SlyA-like"/>
</dbReference>
<dbReference type="GO" id="GO:0006950">
    <property type="term" value="P:response to stress"/>
    <property type="evidence" value="ECO:0007669"/>
    <property type="project" value="TreeGrafter"/>
</dbReference>
<dbReference type="PANTHER" id="PTHR33164:SF57">
    <property type="entry name" value="MARR-FAMILY TRANSCRIPTIONAL REGULATOR"/>
    <property type="match status" value="1"/>
</dbReference>
<dbReference type="PROSITE" id="PS50995">
    <property type="entry name" value="HTH_MARR_2"/>
    <property type="match status" value="1"/>
</dbReference>
<gene>
    <name evidence="2" type="ORF">AVDCRST_MAG93-7923</name>
</gene>
<proteinExistence type="predicted"/>
<evidence type="ECO:0000313" key="2">
    <source>
        <dbReference type="EMBL" id="CAA9365250.1"/>
    </source>
</evidence>
<dbReference type="Gene3D" id="1.10.10.10">
    <property type="entry name" value="Winged helix-like DNA-binding domain superfamily/Winged helix DNA-binding domain"/>
    <property type="match status" value="1"/>
</dbReference>
<sequence>MEPKRAEIIGRIMQRVACMQDRPQTGPWDNWSRIDLTVQQIKTLAALWGHPALRMRALSELLGVNLSTMTGIIDRLVERNFVERGSDPEDRRIVLVQLSDAGRDEIGHIMKLGQAQFEALLEFIATDDLPIVAQAMDIMLTASEAFHARAMESKERGTYHQDALEGHAPAFDDINKPVSAAKA</sequence>
<dbReference type="InterPro" id="IPR036390">
    <property type="entry name" value="WH_DNA-bd_sf"/>
</dbReference>
<dbReference type="AlphaFoldDB" id="A0A6J4MPK2"/>
<protein>
    <recommendedName>
        <fullName evidence="1">HTH marR-type domain-containing protein</fullName>
    </recommendedName>
</protein>
<dbReference type="Pfam" id="PF01047">
    <property type="entry name" value="MarR"/>
    <property type="match status" value="1"/>
</dbReference>